<proteinExistence type="predicted"/>
<gene>
    <name evidence="2" type="primary">GGT6</name>
</gene>
<dbReference type="PRINTS" id="PR01210">
    <property type="entry name" value="GGTRANSPTASE"/>
</dbReference>
<dbReference type="Pfam" id="PF01019">
    <property type="entry name" value="G_glu_transpept"/>
    <property type="match status" value="1"/>
</dbReference>
<name>A0A8C0HCH4_CHEAB</name>
<dbReference type="Ensembl" id="ENSCABT00000023459.1">
    <property type="protein sequence ID" value="ENSCABP00000021415.1"/>
    <property type="gene ID" value="ENSCABG00000015771.1"/>
</dbReference>
<dbReference type="InterPro" id="IPR052688">
    <property type="entry name" value="Gamma-glutamyltransfase"/>
</dbReference>
<keyword evidence="3" id="KW-1185">Reference proteome</keyword>
<feature type="region of interest" description="Disordered" evidence="1">
    <location>
        <begin position="290"/>
        <end position="313"/>
    </location>
</feature>
<evidence type="ECO:0000256" key="1">
    <source>
        <dbReference type="SAM" id="MobiDB-lite"/>
    </source>
</evidence>
<evidence type="ECO:0000313" key="2">
    <source>
        <dbReference type="Ensembl" id="ENSCABP00000021415.1"/>
    </source>
</evidence>
<evidence type="ECO:0000313" key="3">
    <source>
        <dbReference type="Proteomes" id="UP000694404"/>
    </source>
</evidence>
<dbReference type="OMA" id="ATCCHHE"/>
<dbReference type="AlphaFoldDB" id="A0A8C0HCH4"/>
<dbReference type="GO" id="GO:0070062">
    <property type="term" value="C:extracellular exosome"/>
    <property type="evidence" value="ECO:0007669"/>
    <property type="project" value="TreeGrafter"/>
</dbReference>
<accession>A0A8C0HCH4</accession>
<dbReference type="InterPro" id="IPR029055">
    <property type="entry name" value="Ntn_hydrolases_N"/>
</dbReference>
<sequence length="430" mass="44459">MWGVQGRGVAQALPCQTGPTVPVPPVPDAQVCRLQGRGVAQALPCQTGPTVPVPPVPDAQVCRCLAETCSRLGKDLLVDARIAAALCLRLVHPHAAGLGECGGCCWESSGGLHHGTECRPVPWFSRHYGLPVALPGLHLLHRHFGRLARPCLLKGPAALAQRGVRMDRELAAALQESVGAVKASGLCSFFCDGAGELKGQGALVTQPQLVALLRTVASGDKALPQALAPDLPPAERKPFPQAMGDLGLELQSPRPCSWATPGCMEPWPPPPLLPGTCGGCGWGPLSPAPSPWQGSLARRQPPGSGRQPGERAAALSLSQQLRLRFLAPASGIVLSDLTAPAGLGLLSWACPMVLSLGEEGTVVGLGAPGGSAAPLAQAQDIINQGYLGQPLQEAGGWGPQAGPWVLHVASQSEHARAFAAPAMCCHHEGY</sequence>
<dbReference type="Proteomes" id="UP000694404">
    <property type="component" value="Unplaced"/>
</dbReference>
<reference evidence="2" key="2">
    <citation type="submission" date="2025-09" db="UniProtKB">
        <authorList>
            <consortium name="Ensembl"/>
        </authorList>
    </citation>
    <scope>IDENTIFICATION</scope>
</reference>
<dbReference type="GeneTree" id="ENSGT00940000161883"/>
<dbReference type="PANTHER" id="PTHR47278">
    <property type="entry name" value="GLUTATHIONE HYDROLASE 6"/>
    <property type="match status" value="1"/>
</dbReference>
<dbReference type="SUPFAM" id="SSF56235">
    <property type="entry name" value="N-terminal nucleophile aminohydrolases (Ntn hydrolases)"/>
    <property type="match status" value="1"/>
</dbReference>
<reference evidence="2" key="1">
    <citation type="submission" date="2025-08" db="UniProtKB">
        <authorList>
            <consortium name="Ensembl"/>
        </authorList>
    </citation>
    <scope>IDENTIFICATION</scope>
</reference>
<protein>
    <submittedName>
        <fullName evidence="2">Gamma-glutamyltransferase 6</fullName>
    </submittedName>
</protein>
<organism evidence="2 3">
    <name type="scientific">Chelonoidis abingdonii</name>
    <name type="common">Abingdon island giant tortoise</name>
    <name type="synonym">Testudo abingdonii</name>
    <dbReference type="NCBI Taxonomy" id="106734"/>
    <lineage>
        <taxon>Eukaryota</taxon>
        <taxon>Metazoa</taxon>
        <taxon>Chordata</taxon>
        <taxon>Craniata</taxon>
        <taxon>Vertebrata</taxon>
        <taxon>Euteleostomi</taxon>
        <taxon>Archelosauria</taxon>
        <taxon>Testudinata</taxon>
        <taxon>Testudines</taxon>
        <taxon>Cryptodira</taxon>
        <taxon>Durocryptodira</taxon>
        <taxon>Testudinoidea</taxon>
        <taxon>Testudinidae</taxon>
        <taxon>Chelonoidis</taxon>
    </lineage>
</organism>
<dbReference type="PANTHER" id="PTHR47278:SF1">
    <property type="entry name" value="GLUTATHIONE HYDROLASE 6"/>
    <property type="match status" value="1"/>
</dbReference>